<dbReference type="EMBL" id="JAQQBS010000001">
    <property type="protein sequence ID" value="KAK0178390.1"/>
    <property type="molecule type" value="Genomic_DNA"/>
</dbReference>
<feature type="compositionally biased region" description="Polar residues" evidence="1">
    <location>
        <begin position="562"/>
        <end position="572"/>
    </location>
</feature>
<reference evidence="2" key="1">
    <citation type="journal article" date="2023" name="bioRxiv">
        <title>Scaffold-level genome assemblies of two parasitoid biocontrol wasps reveal the parthenogenesis mechanism and an associated novel virus.</title>
        <authorList>
            <person name="Inwood S."/>
            <person name="Skelly J."/>
            <person name="Guhlin J."/>
            <person name="Harrop T."/>
            <person name="Goldson S."/>
            <person name="Dearden P."/>
        </authorList>
    </citation>
    <scope>NUCLEOTIDE SEQUENCE</scope>
    <source>
        <strain evidence="2">Irish</strain>
        <tissue evidence="2">Whole body</tissue>
    </source>
</reference>
<keyword evidence="3" id="KW-1185">Reference proteome</keyword>
<feature type="region of interest" description="Disordered" evidence="1">
    <location>
        <begin position="548"/>
        <end position="573"/>
    </location>
</feature>
<organism evidence="2 3">
    <name type="scientific">Microctonus aethiopoides</name>
    <dbReference type="NCBI Taxonomy" id="144406"/>
    <lineage>
        <taxon>Eukaryota</taxon>
        <taxon>Metazoa</taxon>
        <taxon>Ecdysozoa</taxon>
        <taxon>Arthropoda</taxon>
        <taxon>Hexapoda</taxon>
        <taxon>Insecta</taxon>
        <taxon>Pterygota</taxon>
        <taxon>Neoptera</taxon>
        <taxon>Endopterygota</taxon>
        <taxon>Hymenoptera</taxon>
        <taxon>Apocrita</taxon>
        <taxon>Ichneumonoidea</taxon>
        <taxon>Braconidae</taxon>
        <taxon>Euphorinae</taxon>
        <taxon>Microctonus</taxon>
    </lineage>
</organism>
<dbReference type="Proteomes" id="UP001168990">
    <property type="component" value="Unassembled WGS sequence"/>
</dbReference>
<reference evidence="2" key="2">
    <citation type="submission" date="2023-03" db="EMBL/GenBank/DDBJ databases">
        <authorList>
            <person name="Inwood S.N."/>
            <person name="Skelly J.G."/>
            <person name="Guhlin J."/>
            <person name="Harrop T.W.R."/>
            <person name="Goldson S.G."/>
            <person name="Dearden P.K."/>
        </authorList>
    </citation>
    <scope>NUCLEOTIDE SEQUENCE</scope>
    <source>
        <strain evidence="2">Irish</strain>
        <tissue evidence="2">Whole body</tissue>
    </source>
</reference>
<evidence type="ECO:0000313" key="2">
    <source>
        <dbReference type="EMBL" id="KAK0178390.1"/>
    </source>
</evidence>
<accession>A0AA39KYG7</accession>
<name>A0AA39KYG7_9HYME</name>
<proteinExistence type="predicted"/>
<dbReference type="Pfam" id="PF16062">
    <property type="entry name" value="MavL-like"/>
    <property type="match status" value="1"/>
</dbReference>
<evidence type="ECO:0000256" key="1">
    <source>
        <dbReference type="SAM" id="MobiDB-lite"/>
    </source>
</evidence>
<protein>
    <submittedName>
        <fullName evidence="2">Uncharacterized protein</fullName>
    </submittedName>
</protein>
<dbReference type="InterPro" id="IPR032063">
    <property type="entry name" value="MavL-like"/>
</dbReference>
<gene>
    <name evidence="2" type="ORF">PV328_002340</name>
</gene>
<feature type="compositionally biased region" description="Polar residues" evidence="1">
    <location>
        <begin position="749"/>
        <end position="760"/>
    </location>
</feature>
<comment type="caution">
    <text evidence="2">The sequence shown here is derived from an EMBL/GenBank/DDBJ whole genome shotgun (WGS) entry which is preliminary data.</text>
</comment>
<feature type="region of interest" description="Disordered" evidence="1">
    <location>
        <begin position="719"/>
        <end position="770"/>
    </location>
</feature>
<evidence type="ECO:0000313" key="3">
    <source>
        <dbReference type="Proteomes" id="UP001168990"/>
    </source>
</evidence>
<sequence>MYPHTRSACHYLRHRNHERRLGVDETKIPMMIEPPEISWENSLGTPHGVPIDEDTKELVRDCMHTCMPPPITLATLMKRSEIFPISFPVKSVKCSFLLERGIRENVLEFNANSVYPIIHEAMLPLIAGWLRHKREHGSSVEKTMYNNMGLVQFIQRLMDKRAVEFYGSSDRWRLINNQMGEGGWELIGTEQEKEPLILAKCLSYDEIKLSSMIILSSHTQFINDGARENRGVYSNDPESFQPQGVIMGVVGTRFEKPRFMEYQDIVITPLQNNVDNGYGPPIECAPPICSLRNLWARFYGEDYHPIYEEAVKRVKSSGNKRYIALTGQTIMDIENYMRRILLSVEIILLEANTRAEKQNTTAFLHVIGFGLGVWRIIHDQEMYFLKTFEIALKKMNRKLKYISDIMFAYFRQQKCGDAGNGDYLGDIRIHFALREPHSKLIRPSDANKLLVVTYAWDGNAYPGNEFWSGFLAASGDPAAACSSQISELHNPVINNRVSGASLHIASPEHGLLHITDYDTISPLGTYKPQIVDVYSSNISTNRNTVEDYCERSDDSSESQESVAPSTDDSMTSKFKMPKWTSIMQALSVDHPNQRKLSLQLLSDNLLSTTPSKILLSNSERSNSMCNQNSNALCKQMNDKHFSINTRNEGAEFNKCADYSKSRRHTSLIDSDKIMSFKWIPWSQFIHNSCPDGHGNELDINNETASSTVTSCSKNQLPHSLVSRNNSFSNSDDKKTNSQCTRSESKVKISKNNNESSTTAVGNMKKKIESRPSQRIRELYDFEMEYEWPKRVVKTSNNCISSSKSSETIITRKNSQTNKNINSTNTINHTQVGRHQDTSQGIFDTESKSNKGADKVHTLLLRKTYSDDQKSYKSEASSSSSFSKDSSCRKFTTSEKQLDAHLCNESQSNLKAEINTWEKQNVQANSCDVFNKLRQANIDSEPSEIMFNMPPRRTLSQGDKRPSASIISLVDKNEPLPIKSMILREKQKSTRYKVYLT</sequence>
<dbReference type="AlphaFoldDB" id="A0AA39KYG7"/>
<feature type="compositionally biased region" description="Polar residues" evidence="1">
    <location>
        <begin position="719"/>
        <end position="729"/>
    </location>
</feature>